<dbReference type="PANTHER" id="PTHR33594">
    <property type="entry name" value="SUPERFAMILY HYDROLASE, PUTATIVE (AFU_ORTHOLOGUE AFUA_1G03035)-RELATED"/>
    <property type="match status" value="1"/>
</dbReference>
<dbReference type="Gene3D" id="1.10.3210.50">
    <property type="match status" value="1"/>
</dbReference>
<dbReference type="InterPro" id="IPR003607">
    <property type="entry name" value="HD/PDEase_dom"/>
</dbReference>
<dbReference type="SMART" id="SM00471">
    <property type="entry name" value="HDc"/>
    <property type="match status" value="1"/>
</dbReference>
<dbReference type="EMBL" id="JAKIXB020000006">
    <property type="protein sequence ID" value="KAL1607451.1"/>
    <property type="molecule type" value="Genomic_DNA"/>
</dbReference>
<reference evidence="2 3" key="1">
    <citation type="submission" date="2024-02" db="EMBL/GenBank/DDBJ databases">
        <title>De novo assembly and annotation of 12 fungi associated with fruit tree decline syndrome in Ontario, Canada.</title>
        <authorList>
            <person name="Sulman M."/>
            <person name="Ellouze W."/>
            <person name="Ilyukhin E."/>
        </authorList>
    </citation>
    <scope>NUCLEOTIDE SEQUENCE [LARGE SCALE GENOMIC DNA]</scope>
    <source>
        <strain evidence="2 3">M97-236</strain>
    </source>
</reference>
<proteinExistence type="predicted"/>
<feature type="domain" description="HD/PDEase" evidence="1">
    <location>
        <begin position="40"/>
        <end position="170"/>
    </location>
</feature>
<keyword evidence="3" id="KW-1185">Reference proteome</keyword>
<gene>
    <name evidence="2" type="ORF">SLS59_002418</name>
</gene>
<dbReference type="Pfam" id="PF01966">
    <property type="entry name" value="HD"/>
    <property type="match status" value="1"/>
</dbReference>
<dbReference type="PANTHER" id="PTHR33594:SF1">
    <property type="entry name" value="HD_PDEASE DOMAIN-CONTAINING PROTEIN"/>
    <property type="match status" value="1"/>
</dbReference>
<accession>A0ABR3RSN6</accession>
<evidence type="ECO:0000313" key="3">
    <source>
        <dbReference type="Proteomes" id="UP001521222"/>
    </source>
</evidence>
<name>A0ABR3RSN6_9PLEO</name>
<dbReference type="SUPFAM" id="SSF109604">
    <property type="entry name" value="HD-domain/PDEase-like"/>
    <property type="match status" value="1"/>
</dbReference>
<dbReference type="Proteomes" id="UP001521222">
    <property type="component" value="Unassembled WGS sequence"/>
</dbReference>
<protein>
    <recommendedName>
        <fullName evidence="1">HD/PDEase domain-containing protein</fullName>
    </recommendedName>
</protein>
<dbReference type="CDD" id="cd00077">
    <property type="entry name" value="HDc"/>
    <property type="match status" value="1"/>
</dbReference>
<organism evidence="2 3">
    <name type="scientific">Nothophoma quercina</name>
    <dbReference type="NCBI Taxonomy" id="749835"/>
    <lineage>
        <taxon>Eukaryota</taxon>
        <taxon>Fungi</taxon>
        <taxon>Dikarya</taxon>
        <taxon>Ascomycota</taxon>
        <taxon>Pezizomycotina</taxon>
        <taxon>Dothideomycetes</taxon>
        <taxon>Pleosporomycetidae</taxon>
        <taxon>Pleosporales</taxon>
        <taxon>Pleosporineae</taxon>
        <taxon>Didymellaceae</taxon>
        <taxon>Nothophoma</taxon>
    </lineage>
</organism>
<evidence type="ECO:0000259" key="1">
    <source>
        <dbReference type="SMART" id="SM00471"/>
    </source>
</evidence>
<evidence type="ECO:0000313" key="2">
    <source>
        <dbReference type="EMBL" id="KAL1607451.1"/>
    </source>
</evidence>
<dbReference type="InterPro" id="IPR006674">
    <property type="entry name" value="HD_domain"/>
</dbReference>
<comment type="caution">
    <text evidence="2">The sequence shown here is derived from an EMBL/GenBank/DDBJ whole genome shotgun (WGS) entry which is preliminary data.</text>
</comment>
<sequence length="234" mass="26769">MQKMSAAAMIPVPQVFTGKAYEPLFEKINTYVHTYMSQYDNSHDYQHILRVLSTANRIWTEESKTDARAGMKYEINSLFLAALLHDVGDHKYAKPGEDTKNQIRNILLEHGANAELADKVQTIVKHVSYSNEVRNPQSVIDVLARYPELAIVQDADRLDAIGAIGIGRCLSFGAAKYPDQPMGRAIDHFEEKLYKLESMMKTETGKRMAKRRTEVLREFAKEWKEEEALSFELR</sequence>